<dbReference type="InterPro" id="IPR007842">
    <property type="entry name" value="HEPN_dom"/>
</dbReference>
<evidence type="ECO:0000313" key="2">
    <source>
        <dbReference type="EMBL" id="NQE38129.1"/>
    </source>
</evidence>
<name>A0ABX2D634_9CYAN</name>
<evidence type="ECO:0000259" key="1">
    <source>
        <dbReference type="Pfam" id="PF05168"/>
    </source>
</evidence>
<dbReference type="RefSeq" id="WP_172192657.1">
    <property type="nucleotide sequence ID" value="NZ_CAWPPK010000093.1"/>
</dbReference>
<evidence type="ECO:0000313" key="3">
    <source>
        <dbReference type="Proteomes" id="UP000702425"/>
    </source>
</evidence>
<comment type="caution">
    <text evidence="2">The sequence shown here is derived from an EMBL/GenBank/DDBJ whole genome shotgun (WGS) entry which is preliminary data.</text>
</comment>
<protein>
    <recommendedName>
        <fullName evidence="1">HEPN domain-containing protein</fullName>
    </recommendedName>
</protein>
<proteinExistence type="predicted"/>
<accession>A0ABX2D634</accession>
<dbReference type="Gene3D" id="1.20.120.330">
    <property type="entry name" value="Nucleotidyltransferases domain 2"/>
    <property type="match status" value="1"/>
</dbReference>
<dbReference type="Proteomes" id="UP000702425">
    <property type="component" value="Unassembled WGS sequence"/>
</dbReference>
<feature type="domain" description="HEPN" evidence="1">
    <location>
        <begin position="30"/>
        <end position="130"/>
    </location>
</feature>
<sequence length="134" mass="15751">MRFNWSEYLNLAQDLAATNSDSSPNMEAKLRSAISRAYYSTFCLARNYLRDIEKDPRLFRKNRDINEHQYVAKEFIDHPTKMKNRVKIGENLSRLRELRNKADYEDTMFNLPREAKTALMLAQNIISALSNLTE</sequence>
<gene>
    <name evidence="2" type="ORF">E5S67_05913</name>
</gene>
<dbReference type="EMBL" id="SRRZ01000182">
    <property type="protein sequence ID" value="NQE38129.1"/>
    <property type="molecule type" value="Genomic_DNA"/>
</dbReference>
<reference evidence="2 3" key="1">
    <citation type="journal article" date="2020" name="Sci. Rep.">
        <title>A novel cyanobacterial geosmin producer, revising GeoA distribution and dispersion patterns in Bacteria.</title>
        <authorList>
            <person name="Churro C."/>
            <person name="Semedo-Aguiar A.P."/>
            <person name="Silva A.D."/>
            <person name="Pereira-Leal J.B."/>
            <person name="Leite R.B."/>
        </authorList>
    </citation>
    <scope>NUCLEOTIDE SEQUENCE [LARGE SCALE GENOMIC DNA]</scope>
    <source>
        <strain evidence="2 3">IPMA8</strain>
    </source>
</reference>
<keyword evidence="3" id="KW-1185">Reference proteome</keyword>
<organism evidence="2 3">
    <name type="scientific">Microcoleus asticus IPMA8</name>
    <dbReference type="NCBI Taxonomy" id="2563858"/>
    <lineage>
        <taxon>Bacteria</taxon>
        <taxon>Bacillati</taxon>
        <taxon>Cyanobacteriota</taxon>
        <taxon>Cyanophyceae</taxon>
        <taxon>Oscillatoriophycideae</taxon>
        <taxon>Oscillatoriales</taxon>
        <taxon>Microcoleaceae</taxon>
        <taxon>Microcoleus</taxon>
        <taxon>Microcoleus asticus</taxon>
    </lineage>
</organism>
<dbReference type="Pfam" id="PF05168">
    <property type="entry name" value="HEPN"/>
    <property type="match status" value="1"/>
</dbReference>